<dbReference type="InterPro" id="IPR020144">
    <property type="entry name" value="SpoVAB"/>
</dbReference>
<accession>A0A7G9G9V5</accession>
<keyword evidence="3" id="KW-1185">Reference proteome</keyword>
<protein>
    <submittedName>
        <fullName evidence="2">Stage V sporulation protein AB</fullName>
    </submittedName>
</protein>
<evidence type="ECO:0000313" key="3">
    <source>
        <dbReference type="Proteomes" id="UP000515860"/>
    </source>
</evidence>
<dbReference type="EMBL" id="CP060635">
    <property type="protein sequence ID" value="QNM07587.1"/>
    <property type="molecule type" value="Genomic_DNA"/>
</dbReference>
<reference evidence="2 3" key="1">
    <citation type="submission" date="2020-08" db="EMBL/GenBank/DDBJ databases">
        <authorList>
            <person name="Liu C."/>
            <person name="Sun Q."/>
        </authorList>
    </citation>
    <scope>NUCLEOTIDE SEQUENCE [LARGE SCALE GENOMIC DNA]</scope>
    <source>
        <strain evidence="2 3">NSJ-29</strain>
    </source>
</reference>
<sequence length="138" mass="14795">MWQQIIMGIIGLCAGFAIASGAVALVIGLGIIPRYAGVTKTPEHILWYEDCCMLGTILGTLAYLWKGSIPLGVPGLVLYGVFAGIFLGSWIIALGEVVDIFAILTRRIGLTRGLPWVILAMAAGKVLASLLYFAKGWW</sequence>
<proteinExistence type="predicted"/>
<keyword evidence="1" id="KW-0472">Membrane</keyword>
<dbReference type="AlphaFoldDB" id="A0A7G9G9V5"/>
<keyword evidence="1" id="KW-0812">Transmembrane</keyword>
<evidence type="ECO:0000313" key="2">
    <source>
        <dbReference type="EMBL" id="QNM07587.1"/>
    </source>
</evidence>
<dbReference type="Pfam" id="PF13782">
    <property type="entry name" value="SpoVAB"/>
    <property type="match status" value="1"/>
</dbReference>
<evidence type="ECO:0000256" key="1">
    <source>
        <dbReference type="SAM" id="Phobius"/>
    </source>
</evidence>
<feature type="transmembrane region" description="Helical" evidence="1">
    <location>
        <begin position="77"/>
        <end position="104"/>
    </location>
</feature>
<feature type="transmembrane region" description="Helical" evidence="1">
    <location>
        <begin position="45"/>
        <end position="65"/>
    </location>
</feature>
<dbReference type="RefSeq" id="WP_118644085.1">
    <property type="nucleotide sequence ID" value="NZ_CP060635.1"/>
</dbReference>
<organism evidence="2 3">
    <name type="scientific">Wansuia hejianensis</name>
    <dbReference type="NCBI Taxonomy" id="2763667"/>
    <lineage>
        <taxon>Bacteria</taxon>
        <taxon>Bacillati</taxon>
        <taxon>Bacillota</taxon>
        <taxon>Clostridia</taxon>
        <taxon>Lachnospirales</taxon>
        <taxon>Lachnospiraceae</taxon>
        <taxon>Wansuia</taxon>
    </lineage>
</organism>
<dbReference type="Proteomes" id="UP000515860">
    <property type="component" value="Chromosome"/>
</dbReference>
<gene>
    <name evidence="2" type="ORF">H9Q79_11705</name>
</gene>
<feature type="transmembrane region" description="Helical" evidence="1">
    <location>
        <begin position="116"/>
        <end position="134"/>
    </location>
</feature>
<name>A0A7G9G9V5_9FIRM</name>
<feature type="transmembrane region" description="Helical" evidence="1">
    <location>
        <begin position="6"/>
        <end position="33"/>
    </location>
</feature>
<keyword evidence="1" id="KW-1133">Transmembrane helix</keyword>
<dbReference type="KEGG" id="whj:H9Q79_11705"/>